<dbReference type="Gene3D" id="3.10.450.50">
    <property type="match status" value="1"/>
</dbReference>
<organism evidence="2 3">
    <name type="scientific">Microlunatus soli</name>
    <dbReference type="NCBI Taxonomy" id="630515"/>
    <lineage>
        <taxon>Bacteria</taxon>
        <taxon>Bacillati</taxon>
        <taxon>Actinomycetota</taxon>
        <taxon>Actinomycetes</taxon>
        <taxon>Propionibacteriales</taxon>
        <taxon>Propionibacteriaceae</taxon>
        <taxon>Microlunatus</taxon>
    </lineage>
</organism>
<name>A0A1H1YLL8_9ACTN</name>
<dbReference type="InterPro" id="IPR037401">
    <property type="entry name" value="SnoaL-like"/>
</dbReference>
<evidence type="ECO:0000313" key="3">
    <source>
        <dbReference type="Proteomes" id="UP000199103"/>
    </source>
</evidence>
<dbReference type="SUPFAM" id="SSF54427">
    <property type="entry name" value="NTF2-like"/>
    <property type="match status" value="1"/>
</dbReference>
<evidence type="ECO:0000313" key="2">
    <source>
        <dbReference type="EMBL" id="SDT21946.1"/>
    </source>
</evidence>
<reference evidence="2 3" key="1">
    <citation type="submission" date="2016-10" db="EMBL/GenBank/DDBJ databases">
        <authorList>
            <person name="de Groot N.N."/>
        </authorList>
    </citation>
    <scope>NUCLEOTIDE SEQUENCE [LARGE SCALE GENOMIC DNA]</scope>
    <source>
        <strain evidence="2 3">DSM 21800</strain>
    </source>
</reference>
<sequence length="119" mass="13063">MSNLDTLARWTRLWNGDLDQAEQICRPDFSIHFGGLGIADEADTIRTPAGLRRLIGSFRADRPGLGYGHVRLIDGGDHGVSIWNADRNDLHVGGIDVFDFDDGLISHVYSVTGQRPMSG</sequence>
<dbReference type="InterPro" id="IPR032710">
    <property type="entry name" value="NTF2-like_dom_sf"/>
</dbReference>
<dbReference type="STRING" id="630515.SAMN04489812_4633"/>
<feature type="domain" description="SnoaL-like" evidence="1">
    <location>
        <begin position="12"/>
        <end position="107"/>
    </location>
</feature>
<dbReference type="Proteomes" id="UP000199103">
    <property type="component" value="Chromosome I"/>
</dbReference>
<evidence type="ECO:0000259" key="1">
    <source>
        <dbReference type="Pfam" id="PF12680"/>
    </source>
</evidence>
<dbReference type="OrthoDB" id="4153705at2"/>
<accession>A0A1H1YLL8</accession>
<dbReference type="Pfam" id="PF12680">
    <property type="entry name" value="SnoaL_2"/>
    <property type="match status" value="1"/>
</dbReference>
<protein>
    <submittedName>
        <fullName evidence="2">SnoaL-like domain-containing protein</fullName>
    </submittedName>
</protein>
<dbReference type="AlphaFoldDB" id="A0A1H1YLL8"/>
<gene>
    <name evidence="2" type="ORF">SAMN04489812_4633</name>
</gene>
<dbReference type="EMBL" id="LT629772">
    <property type="protein sequence ID" value="SDT21946.1"/>
    <property type="molecule type" value="Genomic_DNA"/>
</dbReference>
<keyword evidence="3" id="KW-1185">Reference proteome</keyword>
<dbReference type="RefSeq" id="WP_157683636.1">
    <property type="nucleotide sequence ID" value="NZ_LT629772.1"/>
</dbReference>
<proteinExistence type="predicted"/>